<dbReference type="PANTHER" id="PTHR46383:SF4">
    <property type="entry name" value="AMINOTRANSFERASE"/>
    <property type="match status" value="1"/>
</dbReference>
<name>A0ABQ4K1C8_9BACI</name>
<dbReference type="PROSITE" id="PS00105">
    <property type="entry name" value="AA_TRANSFER_CLASS_1"/>
    <property type="match status" value="1"/>
</dbReference>
<comment type="cofactor">
    <cofactor evidence="1 6">
        <name>pyridoxal 5'-phosphate</name>
        <dbReference type="ChEBI" id="CHEBI:597326"/>
    </cofactor>
</comment>
<evidence type="ECO:0000313" key="8">
    <source>
        <dbReference type="EMBL" id="GIN19568.1"/>
    </source>
</evidence>
<evidence type="ECO:0000256" key="5">
    <source>
        <dbReference type="ARBA" id="ARBA00022898"/>
    </source>
</evidence>
<proteinExistence type="inferred from homology"/>
<dbReference type="Pfam" id="PF00155">
    <property type="entry name" value="Aminotran_1_2"/>
    <property type="match status" value="1"/>
</dbReference>
<dbReference type="EC" id="2.6.1.-" evidence="6"/>
<keyword evidence="4 6" id="KW-0808">Transferase</keyword>
<dbReference type="InterPro" id="IPR004838">
    <property type="entry name" value="NHTrfase_class1_PyrdxlP-BS"/>
</dbReference>
<accession>A0ABQ4K1C8</accession>
<dbReference type="InterPro" id="IPR004839">
    <property type="entry name" value="Aminotransferase_I/II_large"/>
</dbReference>
<gene>
    <name evidence="8" type="ORF">J1TS3_07020</name>
</gene>
<feature type="domain" description="Aminotransferase class I/classII large" evidence="7">
    <location>
        <begin position="29"/>
        <end position="370"/>
    </location>
</feature>
<keyword evidence="5" id="KW-0663">Pyridoxal phosphate</keyword>
<dbReference type="SUPFAM" id="SSF53383">
    <property type="entry name" value="PLP-dependent transferases"/>
    <property type="match status" value="1"/>
</dbReference>
<dbReference type="Gene3D" id="3.90.1150.10">
    <property type="entry name" value="Aspartate Aminotransferase, domain 1"/>
    <property type="match status" value="1"/>
</dbReference>
<evidence type="ECO:0000256" key="3">
    <source>
        <dbReference type="ARBA" id="ARBA00022576"/>
    </source>
</evidence>
<reference evidence="8 9" key="1">
    <citation type="submission" date="2021-03" db="EMBL/GenBank/DDBJ databases">
        <title>Antimicrobial resistance genes in bacteria isolated from Japanese honey, and their potential for conferring macrolide and lincosamide resistance in the American foulbrood pathogen Paenibacillus larvae.</title>
        <authorList>
            <person name="Okamoto M."/>
            <person name="Kumagai M."/>
            <person name="Kanamori H."/>
            <person name="Takamatsu D."/>
        </authorList>
    </citation>
    <scope>NUCLEOTIDE SEQUENCE [LARGE SCALE GENOMIC DNA]</scope>
    <source>
        <strain evidence="8 9">J1TS3</strain>
    </source>
</reference>
<dbReference type="GO" id="GO:0008483">
    <property type="term" value="F:transaminase activity"/>
    <property type="evidence" value="ECO:0007669"/>
    <property type="project" value="UniProtKB-KW"/>
</dbReference>
<dbReference type="RefSeq" id="WP_018706428.1">
    <property type="nucleotide sequence ID" value="NZ_BOQT01000002.1"/>
</dbReference>
<organism evidence="8 9">
    <name type="scientific">Siminovitchia fordii</name>
    <dbReference type="NCBI Taxonomy" id="254759"/>
    <lineage>
        <taxon>Bacteria</taxon>
        <taxon>Bacillati</taxon>
        <taxon>Bacillota</taxon>
        <taxon>Bacilli</taxon>
        <taxon>Bacillales</taxon>
        <taxon>Bacillaceae</taxon>
        <taxon>Siminovitchia</taxon>
    </lineage>
</organism>
<evidence type="ECO:0000256" key="1">
    <source>
        <dbReference type="ARBA" id="ARBA00001933"/>
    </source>
</evidence>
<sequence length="389" mass="43852">MKEFMNPRLSSIQISGIRRIASLAENDSSVINMTLGQPDFPTPSYIKEAGKRAIDNNKTAYTHTTGMFELREAVSKYMNRRYGFNYRPEDEILITAGASQAIDTSLRTILEEDSEVIIPMPIFPGYEPIVRLLGAVPVYIDTTKNEFKVNAEMIKEKLTEKTRCIILSFPSNPTGRTLSAQEMMEIAELLNDKNIFILSDEIYSELLYENKHCSIASIPKMRDKTIVINGLSKSHAMTGWRIGIAMGPSDVILEMSKVHLYNTTCASSISQYAALEALMKESGDVQKMVAEYKRRKDYMFRRLAEAGLSVYEPEGAFYLFPSIKTTGMTSMEFALKLLEDEKVAVVPGNAFSAFGEGYIRISYACSMDQLIEGSKRIERFFKKYSDNIA</sequence>
<dbReference type="InterPro" id="IPR050596">
    <property type="entry name" value="AspAT/PAT-like"/>
</dbReference>
<protein>
    <recommendedName>
        <fullName evidence="6">Aminotransferase</fullName>
        <ecNumber evidence="6">2.6.1.-</ecNumber>
    </recommendedName>
</protein>
<dbReference type="EMBL" id="BOQT01000002">
    <property type="protein sequence ID" value="GIN19568.1"/>
    <property type="molecule type" value="Genomic_DNA"/>
</dbReference>
<keyword evidence="9" id="KW-1185">Reference proteome</keyword>
<dbReference type="InterPro" id="IPR015424">
    <property type="entry name" value="PyrdxlP-dep_Trfase"/>
</dbReference>
<evidence type="ECO:0000256" key="6">
    <source>
        <dbReference type="RuleBase" id="RU000481"/>
    </source>
</evidence>
<dbReference type="Proteomes" id="UP000680279">
    <property type="component" value="Unassembled WGS sequence"/>
</dbReference>
<evidence type="ECO:0000259" key="7">
    <source>
        <dbReference type="Pfam" id="PF00155"/>
    </source>
</evidence>
<evidence type="ECO:0000256" key="2">
    <source>
        <dbReference type="ARBA" id="ARBA00007441"/>
    </source>
</evidence>
<dbReference type="CDD" id="cd00609">
    <property type="entry name" value="AAT_like"/>
    <property type="match status" value="1"/>
</dbReference>
<dbReference type="PANTHER" id="PTHR46383">
    <property type="entry name" value="ASPARTATE AMINOTRANSFERASE"/>
    <property type="match status" value="1"/>
</dbReference>
<evidence type="ECO:0000313" key="9">
    <source>
        <dbReference type="Proteomes" id="UP000680279"/>
    </source>
</evidence>
<evidence type="ECO:0000256" key="4">
    <source>
        <dbReference type="ARBA" id="ARBA00022679"/>
    </source>
</evidence>
<dbReference type="NCBIfam" id="NF005817">
    <property type="entry name" value="PRK07683.1"/>
    <property type="match status" value="1"/>
</dbReference>
<comment type="similarity">
    <text evidence="2 6">Belongs to the class-I pyridoxal-phosphate-dependent aminotransferase family.</text>
</comment>
<dbReference type="InterPro" id="IPR015422">
    <property type="entry name" value="PyrdxlP-dep_Trfase_small"/>
</dbReference>
<keyword evidence="3 6" id="KW-0032">Aminotransferase</keyword>
<dbReference type="InterPro" id="IPR015421">
    <property type="entry name" value="PyrdxlP-dep_Trfase_major"/>
</dbReference>
<dbReference type="Gene3D" id="3.40.640.10">
    <property type="entry name" value="Type I PLP-dependent aspartate aminotransferase-like (Major domain)"/>
    <property type="match status" value="1"/>
</dbReference>
<comment type="caution">
    <text evidence="8">The sequence shown here is derived from an EMBL/GenBank/DDBJ whole genome shotgun (WGS) entry which is preliminary data.</text>
</comment>